<evidence type="ECO:0000256" key="2">
    <source>
        <dbReference type="ARBA" id="ARBA00022723"/>
    </source>
</evidence>
<gene>
    <name evidence="6" type="ORF">LY01_01547</name>
</gene>
<dbReference type="EMBL" id="PTJE01000003">
    <property type="protein sequence ID" value="PPK94795.1"/>
    <property type="molecule type" value="Genomic_DNA"/>
</dbReference>
<dbReference type="Pfam" id="PF00413">
    <property type="entry name" value="Peptidase_M10"/>
    <property type="match status" value="1"/>
</dbReference>
<dbReference type="Proteomes" id="UP000239002">
    <property type="component" value="Unassembled WGS sequence"/>
</dbReference>
<dbReference type="InterPro" id="IPR001818">
    <property type="entry name" value="Pept_M10_metallopeptidase"/>
</dbReference>
<evidence type="ECO:0000256" key="3">
    <source>
        <dbReference type="ARBA" id="ARBA00022801"/>
    </source>
</evidence>
<sequence>MKRINFLSIILIAQIFFVACSSDDNLLEVKETVVLNEITTKQRHREIRLTHQSVRDLKIFSKITEVDPIDEIGTNQNNWRTAINSALEMWSSATPVSCVKMSLTTNEKDADIFLLPFNEADAMQRDLCGWTEVPPNEITPQRNVFINLSVNPTYNNKVNVLVHELGHAIGLGHSDGSPRVTDIQIQDTPLLDRSSVMVNDVCNRSQVGFSYYDKIAINKLWGFCGQIRITGSDEVCAFGELFTYSINRDVANWSVSNNFIIVRESNNTLTVRTAYNAAGNPPTATLTATLLDGTLFSRTVNLSVGPVADPNTFFMAGRDQLSWYQTGNYSFSPTRITSYSNVSWDVYSDVNVSANVHFNIQEQGNLSAIEVLPTAPPGRYTIKVDISDDCGTYLLEKEINVKKARPQFFN</sequence>
<evidence type="ECO:0000256" key="4">
    <source>
        <dbReference type="ARBA" id="ARBA00022833"/>
    </source>
</evidence>
<dbReference type="SUPFAM" id="SSF55486">
    <property type="entry name" value="Metalloproteases ('zincins'), catalytic domain"/>
    <property type="match status" value="1"/>
</dbReference>
<dbReference type="InterPro" id="IPR024079">
    <property type="entry name" value="MetalloPept_cat_dom_sf"/>
</dbReference>
<accession>A0A2S6IKU4</accession>
<keyword evidence="3" id="KW-0378">Hydrolase</keyword>
<proteinExistence type="predicted"/>
<protein>
    <submittedName>
        <fullName evidence="6">Matrixin</fullName>
    </submittedName>
</protein>
<evidence type="ECO:0000259" key="5">
    <source>
        <dbReference type="Pfam" id="PF00413"/>
    </source>
</evidence>
<dbReference type="GO" id="GO:0006508">
    <property type="term" value="P:proteolysis"/>
    <property type="evidence" value="ECO:0007669"/>
    <property type="project" value="UniProtKB-KW"/>
</dbReference>
<reference evidence="6 7" key="1">
    <citation type="submission" date="2018-02" db="EMBL/GenBank/DDBJ databases">
        <title>Genomic Encyclopedia of Archaeal and Bacterial Type Strains, Phase II (KMG-II): from individual species to whole genera.</title>
        <authorList>
            <person name="Goeker M."/>
        </authorList>
    </citation>
    <scope>NUCLEOTIDE SEQUENCE [LARGE SCALE GENOMIC DNA]</scope>
    <source>
        <strain evidence="6 7">DSM 16809</strain>
    </source>
</reference>
<comment type="caution">
    <text evidence="6">The sequence shown here is derived from an EMBL/GenBank/DDBJ whole genome shotgun (WGS) entry which is preliminary data.</text>
</comment>
<name>A0A2S6IKU4_9FLAO</name>
<feature type="domain" description="Peptidase M10 metallopeptidase" evidence="5">
    <location>
        <begin position="74"/>
        <end position="176"/>
    </location>
</feature>
<evidence type="ECO:0000313" key="6">
    <source>
        <dbReference type="EMBL" id="PPK94795.1"/>
    </source>
</evidence>
<dbReference type="GO" id="GO:0008270">
    <property type="term" value="F:zinc ion binding"/>
    <property type="evidence" value="ECO:0007669"/>
    <property type="project" value="InterPro"/>
</dbReference>
<dbReference type="PROSITE" id="PS51257">
    <property type="entry name" value="PROKAR_LIPOPROTEIN"/>
    <property type="match status" value="1"/>
</dbReference>
<keyword evidence="7" id="KW-1185">Reference proteome</keyword>
<dbReference type="GO" id="GO:0004222">
    <property type="term" value="F:metalloendopeptidase activity"/>
    <property type="evidence" value="ECO:0007669"/>
    <property type="project" value="InterPro"/>
</dbReference>
<evidence type="ECO:0000256" key="1">
    <source>
        <dbReference type="ARBA" id="ARBA00022670"/>
    </source>
</evidence>
<keyword evidence="4" id="KW-0862">Zinc</keyword>
<dbReference type="Gene3D" id="3.40.390.10">
    <property type="entry name" value="Collagenase (Catalytic Domain)"/>
    <property type="match status" value="1"/>
</dbReference>
<dbReference type="RefSeq" id="WP_104515253.1">
    <property type="nucleotide sequence ID" value="NZ_MQVW01000024.1"/>
</dbReference>
<dbReference type="GO" id="GO:0031012">
    <property type="term" value="C:extracellular matrix"/>
    <property type="evidence" value="ECO:0007669"/>
    <property type="project" value="InterPro"/>
</dbReference>
<organism evidence="6 7">
    <name type="scientific">Nonlabens xylanidelens</name>
    <dbReference type="NCBI Taxonomy" id="191564"/>
    <lineage>
        <taxon>Bacteria</taxon>
        <taxon>Pseudomonadati</taxon>
        <taxon>Bacteroidota</taxon>
        <taxon>Flavobacteriia</taxon>
        <taxon>Flavobacteriales</taxon>
        <taxon>Flavobacteriaceae</taxon>
        <taxon>Nonlabens</taxon>
    </lineage>
</organism>
<keyword evidence="1" id="KW-0645">Protease</keyword>
<keyword evidence="2" id="KW-0479">Metal-binding</keyword>
<evidence type="ECO:0000313" key="7">
    <source>
        <dbReference type="Proteomes" id="UP000239002"/>
    </source>
</evidence>
<dbReference type="AlphaFoldDB" id="A0A2S6IKU4"/>
<dbReference type="OrthoDB" id="785995at2"/>